<reference evidence="6" key="1">
    <citation type="journal article" date="2014" name="Int. J. Syst. Evol. Microbiol.">
        <title>Complete genome sequence of Corynebacterium casei LMG S-19264T (=DSM 44701T), isolated from a smear-ripened cheese.</title>
        <authorList>
            <consortium name="US DOE Joint Genome Institute (JGI-PGF)"/>
            <person name="Walter F."/>
            <person name="Albersmeier A."/>
            <person name="Kalinowski J."/>
            <person name="Ruckert C."/>
        </authorList>
    </citation>
    <scope>NUCLEOTIDE SEQUENCE</scope>
    <source>
        <strain evidence="6">JCM 4490</strain>
    </source>
</reference>
<dbReference type="GO" id="GO:0005886">
    <property type="term" value="C:plasma membrane"/>
    <property type="evidence" value="ECO:0007669"/>
    <property type="project" value="TreeGrafter"/>
</dbReference>
<evidence type="ECO:0008006" key="8">
    <source>
        <dbReference type="Google" id="ProtNLM"/>
    </source>
</evidence>
<feature type="binding site" evidence="2">
    <location>
        <position position="164"/>
    </location>
    <ligand>
        <name>CoA</name>
        <dbReference type="ChEBI" id="CHEBI:57287"/>
    </ligand>
</feature>
<dbReference type="Pfam" id="PF01648">
    <property type="entry name" value="ACPS"/>
    <property type="match status" value="1"/>
</dbReference>
<sequence length="221" mass="23140">MHSSGTLRILPRFFADAGPRIPGVGFAVASSHEGPPVAVTDEERQLARTMPQPRRGDFLIGRSALHRAARAAGLSTGPVLCDGPRPRLPGGIAASISHSRGIAVAVAGPADRYPALGVDLELTELPLRAAHLVLGEPERPLLGPARTAARRLLTLYSAKEAAFKALSPLTGPALRGLRDLRLTPDGAGYLARAAGHPERSARVSVRELPQGGALCWALAHP</sequence>
<dbReference type="GO" id="GO:0008897">
    <property type="term" value="F:holo-[acyl-carrier-protein] synthase activity"/>
    <property type="evidence" value="ECO:0007669"/>
    <property type="project" value="InterPro"/>
</dbReference>
<evidence type="ECO:0000259" key="4">
    <source>
        <dbReference type="Pfam" id="PF01648"/>
    </source>
</evidence>
<gene>
    <name evidence="6" type="ORF">GCM10010503_67430</name>
</gene>
<keyword evidence="3" id="KW-0460">Magnesium</keyword>
<keyword evidence="1" id="KW-0808">Transferase</keyword>
<dbReference type="GO" id="GO:0009366">
    <property type="term" value="C:enterobactin synthetase complex"/>
    <property type="evidence" value="ECO:0007669"/>
    <property type="project" value="InterPro"/>
</dbReference>
<dbReference type="PANTHER" id="PTHR38096:SF1">
    <property type="entry name" value="ENTEROBACTIN SYNTHASE COMPONENT D"/>
    <property type="match status" value="1"/>
</dbReference>
<dbReference type="InterPro" id="IPR008278">
    <property type="entry name" value="4-PPantetheinyl_Trfase_dom"/>
</dbReference>
<keyword evidence="7" id="KW-1185">Reference proteome</keyword>
<organism evidence="6 7">
    <name type="scientific">Streptomyces lucensis JCM 4490</name>
    <dbReference type="NCBI Taxonomy" id="1306176"/>
    <lineage>
        <taxon>Bacteria</taxon>
        <taxon>Bacillati</taxon>
        <taxon>Actinomycetota</taxon>
        <taxon>Actinomycetes</taxon>
        <taxon>Kitasatosporales</taxon>
        <taxon>Streptomycetaceae</taxon>
        <taxon>Streptomyces</taxon>
    </lineage>
</organism>
<dbReference type="Gene3D" id="3.90.470.20">
    <property type="entry name" value="4'-phosphopantetheinyl transferase domain"/>
    <property type="match status" value="1"/>
</dbReference>
<dbReference type="GO" id="GO:0009239">
    <property type="term" value="P:enterobactin biosynthetic process"/>
    <property type="evidence" value="ECO:0007669"/>
    <property type="project" value="InterPro"/>
</dbReference>
<evidence type="ECO:0000259" key="5">
    <source>
        <dbReference type="Pfam" id="PF17837"/>
    </source>
</evidence>
<feature type="binding site" evidence="2">
    <location>
        <position position="160"/>
    </location>
    <ligand>
        <name>CoA</name>
        <dbReference type="ChEBI" id="CHEBI:57287"/>
    </ligand>
</feature>
<dbReference type="InterPro" id="IPR037143">
    <property type="entry name" value="4-PPantetheinyl_Trfase_dom_sf"/>
</dbReference>
<reference evidence="6" key="2">
    <citation type="submission" date="2020-09" db="EMBL/GenBank/DDBJ databases">
        <authorList>
            <person name="Sun Q."/>
            <person name="Ohkuma M."/>
        </authorList>
    </citation>
    <scope>NUCLEOTIDE SEQUENCE</scope>
    <source>
        <strain evidence="6">JCM 4490</strain>
    </source>
</reference>
<dbReference type="EMBL" id="BMUE01000025">
    <property type="protein sequence ID" value="GGW80524.1"/>
    <property type="molecule type" value="Genomic_DNA"/>
</dbReference>
<dbReference type="PANTHER" id="PTHR38096">
    <property type="entry name" value="ENTEROBACTIN SYNTHASE COMPONENT D"/>
    <property type="match status" value="1"/>
</dbReference>
<evidence type="ECO:0000256" key="2">
    <source>
        <dbReference type="PIRSR" id="PIRSR603542-1"/>
    </source>
</evidence>
<dbReference type="AlphaFoldDB" id="A0A918JJK4"/>
<protein>
    <recommendedName>
        <fullName evidence="8">4'-phosphopantetheinyl transferase superfamily protein</fullName>
    </recommendedName>
</protein>
<dbReference type="Pfam" id="PF17837">
    <property type="entry name" value="4PPT_N"/>
    <property type="match status" value="1"/>
</dbReference>
<evidence type="ECO:0000256" key="3">
    <source>
        <dbReference type="PIRSR" id="PIRSR603542-2"/>
    </source>
</evidence>
<accession>A0A918JJK4</accession>
<feature type="binding site" evidence="3">
    <location>
        <position position="119"/>
    </location>
    <ligand>
        <name>Mg(2+)</name>
        <dbReference type="ChEBI" id="CHEBI:18420"/>
    </ligand>
</feature>
<name>A0A918JJK4_9ACTN</name>
<feature type="binding site" evidence="2">
    <location>
        <position position="119"/>
    </location>
    <ligand>
        <name>CoA</name>
        <dbReference type="ChEBI" id="CHEBI:57287"/>
    </ligand>
</feature>
<feature type="binding site" evidence="2">
    <location>
        <position position="62"/>
    </location>
    <ligand>
        <name>CoA</name>
        <dbReference type="ChEBI" id="CHEBI:57287"/>
    </ligand>
</feature>
<comment type="caution">
    <text evidence="6">The sequence shown here is derived from an EMBL/GenBank/DDBJ whole genome shotgun (WGS) entry which is preliminary data.</text>
</comment>
<dbReference type="InterPro" id="IPR041354">
    <property type="entry name" value="4PPT_N"/>
</dbReference>
<dbReference type="PRINTS" id="PR01399">
    <property type="entry name" value="ENTSNTHTASED"/>
</dbReference>
<feature type="binding site" evidence="3">
    <location>
        <position position="121"/>
    </location>
    <ligand>
        <name>Mg(2+)</name>
        <dbReference type="ChEBI" id="CHEBI:18420"/>
    </ligand>
</feature>
<dbReference type="Proteomes" id="UP000620224">
    <property type="component" value="Unassembled WGS sequence"/>
</dbReference>
<comment type="cofactor">
    <cofactor evidence="3">
        <name>Mg(2+)</name>
        <dbReference type="ChEBI" id="CHEBI:18420"/>
    </cofactor>
</comment>
<feature type="domain" description="4'-phosphopantetheinyl transferase N-terminal" evidence="5">
    <location>
        <begin position="42"/>
        <end position="107"/>
    </location>
</feature>
<dbReference type="InterPro" id="IPR003542">
    <property type="entry name" value="Enbac_synth_compD-like"/>
</dbReference>
<proteinExistence type="predicted"/>
<dbReference type="SUPFAM" id="SSF56214">
    <property type="entry name" value="4'-phosphopantetheinyl transferase"/>
    <property type="match status" value="1"/>
</dbReference>
<feature type="binding site" evidence="2">
    <location>
        <position position="54"/>
    </location>
    <ligand>
        <name>CoA</name>
        <dbReference type="ChEBI" id="CHEBI:57287"/>
    </ligand>
</feature>
<dbReference type="GO" id="GO:0000287">
    <property type="term" value="F:magnesium ion binding"/>
    <property type="evidence" value="ECO:0007669"/>
    <property type="project" value="InterPro"/>
</dbReference>
<evidence type="ECO:0000313" key="6">
    <source>
        <dbReference type="EMBL" id="GGW80524.1"/>
    </source>
</evidence>
<keyword evidence="3" id="KW-0479">Metal-binding</keyword>
<evidence type="ECO:0000313" key="7">
    <source>
        <dbReference type="Proteomes" id="UP000620224"/>
    </source>
</evidence>
<feature type="domain" description="4'-phosphopantetheinyl transferase" evidence="4">
    <location>
        <begin position="116"/>
        <end position="195"/>
    </location>
</feature>
<evidence type="ECO:0000256" key="1">
    <source>
        <dbReference type="ARBA" id="ARBA00022679"/>
    </source>
</evidence>
<feature type="binding site" evidence="2">
    <location>
        <begin position="97"/>
        <end position="98"/>
    </location>
    <ligand>
        <name>CoA</name>
        <dbReference type="ChEBI" id="CHEBI:57287"/>
    </ligand>
</feature>